<dbReference type="SUPFAM" id="SSF51206">
    <property type="entry name" value="cAMP-binding domain-like"/>
    <property type="match status" value="1"/>
</dbReference>
<evidence type="ECO:0000259" key="1">
    <source>
        <dbReference type="Pfam" id="PF00027"/>
    </source>
</evidence>
<keyword evidence="3" id="KW-1185">Reference proteome</keyword>
<dbReference type="RefSeq" id="WP_066759091.1">
    <property type="nucleotide sequence ID" value="NZ_CP015199.1"/>
</dbReference>
<dbReference type="EMBL" id="CP015199">
    <property type="protein sequence ID" value="ANF52868.1"/>
    <property type="molecule type" value="Genomic_DNA"/>
</dbReference>
<name>A0A172Y0T5_9FLAO</name>
<dbReference type="Pfam" id="PF00027">
    <property type="entry name" value="cNMP_binding"/>
    <property type="match status" value="1"/>
</dbReference>
<dbReference type="OrthoDB" id="663011at2"/>
<gene>
    <name evidence="2" type="ORF">A0O34_21130</name>
</gene>
<organism evidence="2 3">
    <name type="scientific">Chryseobacterium glaciei</name>
    <dbReference type="NCBI Taxonomy" id="1685010"/>
    <lineage>
        <taxon>Bacteria</taxon>
        <taxon>Pseudomonadati</taxon>
        <taxon>Bacteroidota</taxon>
        <taxon>Flavobacteriia</taxon>
        <taxon>Flavobacteriales</taxon>
        <taxon>Weeksellaceae</taxon>
        <taxon>Chryseobacterium group</taxon>
        <taxon>Chryseobacterium</taxon>
    </lineage>
</organism>
<dbReference type="InterPro" id="IPR014710">
    <property type="entry name" value="RmlC-like_jellyroll"/>
</dbReference>
<sequence length="188" mass="21893">MELFNVLEGIISLDKTHRDEISGLIEIKNYKKNEKFLLKGHPCSMIGFVIKGSFRYNMDIDDNDRTFDFSVENEFISDYYGILKSKPASFEIIANQSSSVICLPTDKILKLFDQDMVYQKIGRTIAESEFCRHHERLISLMYHSPQKRYEDLMNTMPESVLTLPQHLLANYLGITKETLSRIRSRKAK</sequence>
<proteinExistence type="predicted"/>
<dbReference type="Gene3D" id="2.60.120.10">
    <property type="entry name" value="Jelly Rolls"/>
    <property type="match status" value="1"/>
</dbReference>
<dbReference type="STRING" id="1685010.A0O34_21130"/>
<dbReference type="Proteomes" id="UP000077824">
    <property type="component" value="Chromosome"/>
</dbReference>
<reference evidence="2 3" key="1">
    <citation type="submission" date="2016-04" db="EMBL/GenBank/DDBJ databases">
        <title>Complete Genome Sequence of Chryseobacterium sp. IHBB 10212.</title>
        <authorList>
            <person name="Pal M."/>
            <person name="Swarnkar M.K."/>
            <person name="Kaushal K."/>
            <person name="Chhibber S."/>
            <person name="Singh A.K."/>
            <person name="Gulati A."/>
        </authorList>
    </citation>
    <scope>NUCLEOTIDE SEQUENCE [LARGE SCALE GENOMIC DNA]</scope>
    <source>
        <strain evidence="2 3">IHBB 10212</strain>
    </source>
</reference>
<evidence type="ECO:0000313" key="3">
    <source>
        <dbReference type="Proteomes" id="UP000077824"/>
    </source>
</evidence>
<protein>
    <recommendedName>
        <fullName evidence="1">Cyclic nucleotide-binding domain-containing protein</fullName>
    </recommendedName>
</protein>
<feature type="domain" description="Cyclic nucleotide-binding" evidence="1">
    <location>
        <begin position="28"/>
        <end position="115"/>
    </location>
</feature>
<dbReference type="InterPro" id="IPR000595">
    <property type="entry name" value="cNMP-bd_dom"/>
</dbReference>
<dbReference type="KEGG" id="chh:A0O34_21130"/>
<dbReference type="InterPro" id="IPR018490">
    <property type="entry name" value="cNMP-bd_dom_sf"/>
</dbReference>
<dbReference type="AlphaFoldDB" id="A0A172Y0T5"/>
<accession>A0A172Y0T5</accession>
<evidence type="ECO:0000313" key="2">
    <source>
        <dbReference type="EMBL" id="ANF52868.1"/>
    </source>
</evidence>